<name>A0AAN8MI51_9TELE</name>
<evidence type="ECO:0000313" key="4">
    <source>
        <dbReference type="EMBL" id="KAK6327446.1"/>
    </source>
</evidence>
<evidence type="ECO:0000313" key="5">
    <source>
        <dbReference type="Proteomes" id="UP001356427"/>
    </source>
</evidence>
<evidence type="ECO:0000256" key="1">
    <source>
        <dbReference type="ARBA" id="ARBA00023157"/>
    </source>
</evidence>
<dbReference type="EMBL" id="JAGTTL010000002">
    <property type="protein sequence ID" value="KAK6327446.1"/>
    <property type="molecule type" value="Genomic_DNA"/>
</dbReference>
<accession>A0AAN8MI51</accession>
<gene>
    <name evidence="4" type="ORF">J4Q44_G00030910</name>
</gene>
<reference evidence="4 5" key="1">
    <citation type="submission" date="2021-04" db="EMBL/GenBank/DDBJ databases">
        <authorList>
            <person name="De Guttry C."/>
            <person name="Zahm M."/>
            <person name="Klopp C."/>
            <person name="Cabau C."/>
            <person name="Louis A."/>
            <person name="Berthelot C."/>
            <person name="Parey E."/>
            <person name="Roest Crollius H."/>
            <person name="Montfort J."/>
            <person name="Robinson-Rechavi M."/>
            <person name="Bucao C."/>
            <person name="Bouchez O."/>
            <person name="Gislard M."/>
            <person name="Lluch J."/>
            <person name="Milhes M."/>
            <person name="Lampietro C."/>
            <person name="Lopez Roques C."/>
            <person name="Donnadieu C."/>
            <person name="Braasch I."/>
            <person name="Desvignes T."/>
            <person name="Postlethwait J."/>
            <person name="Bobe J."/>
            <person name="Wedekind C."/>
            <person name="Guiguen Y."/>
        </authorList>
    </citation>
    <scope>NUCLEOTIDE SEQUENCE [LARGE SCALE GENOMIC DNA]</scope>
    <source>
        <strain evidence="4">Cs_M1</strain>
        <tissue evidence="4">Blood</tissue>
    </source>
</reference>
<keyword evidence="1" id="KW-1015">Disulfide bond</keyword>
<dbReference type="InterPro" id="IPR036772">
    <property type="entry name" value="SRCR-like_dom_sf"/>
</dbReference>
<comment type="caution">
    <text evidence="4">The sequence shown here is derived from an EMBL/GenBank/DDBJ whole genome shotgun (WGS) entry which is preliminary data.</text>
</comment>
<dbReference type="Proteomes" id="UP001356427">
    <property type="component" value="Unassembled WGS sequence"/>
</dbReference>
<dbReference type="PRINTS" id="PR00258">
    <property type="entry name" value="SPERACTRCPTR"/>
</dbReference>
<sequence length="108" mass="12087">MFYLIEQTVAYHIGTSREHRPYPRPLFTQQAHSSVEPQVETDMIPAVILMILYLSTDIQAQSGSPPVEGPFRVVNGTSCCAGRAEVFFFGHWRTVCGSDWALKDANIV</sequence>
<dbReference type="Pfam" id="PF00530">
    <property type="entry name" value="SRCR"/>
    <property type="match status" value="1"/>
</dbReference>
<dbReference type="SUPFAM" id="SSF56487">
    <property type="entry name" value="SRCR-like"/>
    <property type="match status" value="1"/>
</dbReference>
<keyword evidence="5" id="KW-1185">Reference proteome</keyword>
<feature type="domain" description="SRCR" evidence="3">
    <location>
        <begin position="71"/>
        <end position="108"/>
    </location>
</feature>
<dbReference type="AlphaFoldDB" id="A0AAN8MI51"/>
<evidence type="ECO:0000259" key="3">
    <source>
        <dbReference type="PROSITE" id="PS50287"/>
    </source>
</evidence>
<dbReference type="PROSITE" id="PS50287">
    <property type="entry name" value="SRCR_2"/>
    <property type="match status" value="1"/>
</dbReference>
<dbReference type="GO" id="GO:0016020">
    <property type="term" value="C:membrane"/>
    <property type="evidence" value="ECO:0007669"/>
    <property type="project" value="InterPro"/>
</dbReference>
<dbReference type="Gene3D" id="3.10.250.10">
    <property type="entry name" value="SRCR-like domain"/>
    <property type="match status" value="1"/>
</dbReference>
<protein>
    <recommendedName>
        <fullName evidence="3">SRCR domain-containing protein</fullName>
    </recommendedName>
</protein>
<dbReference type="InterPro" id="IPR001190">
    <property type="entry name" value="SRCR"/>
</dbReference>
<organism evidence="4 5">
    <name type="scientific">Coregonus suidteri</name>
    <dbReference type="NCBI Taxonomy" id="861788"/>
    <lineage>
        <taxon>Eukaryota</taxon>
        <taxon>Metazoa</taxon>
        <taxon>Chordata</taxon>
        <taxon>Craniata</taxon>
        <taxon>Vertebrata</taxon>
        <taxon>Euteleostomi</taxon>
        <taxon>Actinopterygii</taxon>
        <taxon>Neopterygii</taxon>
        <taxon>Teleostei</taxon>
        <taxon>Protacanthopterygii</taxon>
        <taxon>Salmoniformes</taxon>
        <taxon>Salmonidae</taxon>
        <taxon>Coregoninae</taxon>
        <taxon>Coregonus</taxon>
    </lineage>
</organism>
<proteinExistence type="predicted"/>
<evidence type="ECO:0000256" key="2">
    <source>
        <dbReference type="PROSITE-ProRule" id="PRU00196"/>
    </source>
</evidence>
<comment type="caution">
    <text evidence="2">Lacks conserved residue(s) required for the propagation of feature annotation.</text>
</comment>